<feature type="region of interest" description="Disordered" evidence="1">
    <location>
        <begin position="1"/>
        <end position="64"/>
    </location>
</feature>
<sequence length="115" mass="12353">MRRKPNWETTTKSNLRSGPSSRSSYPQLPAAETQSTPQNLLRCRNSGAGGGSKAQDADMDEDEAVAGTEVAKGAATTKLPMTMSKVLDPISLSPCRILWLAGGQAQADYLFMQHL</sequence>
<gene>
    <name evidence="2" type="primary">Dsim\GD18508</name>
    <name evidence="2" type="ORF">Dsim_GD18508</name>
</gene>
<protein>
    <submittedName>
        <fullName evidence="2">GD18508</fullName>
    </submittedName>
</protein>
<name>B4QZ81_DROSI</name>
<accession>B4QZ81</accession>
<evidence type="ECO:0000256" key="1">
    <source>
        <dbReference type="SAM" id="MobiDB-lite"/>
    </source>
</evidence>
<feature type="compositionally biased region" description="Low complexity" evidence="1">
    <location>
        <begin position="13"/>
        <end position="24"/>
    </location>
</feature>
<evidence type="ECO:0000313" key="3">
    <source>
        <dbReference type="Proteomes" id="UP000000304"/>
    </source>
</evidence>
<dbReference type="Proteomes" id="UP000000304">
    <property type="component" value="Chromosome 3R"/>
</dbReference>
<dbReference type="HOGENOM" id="CLU_2111413_0_0_1"/>
<evidence type="ECO:0000313" key="2">
    <source>
        <dbReference type="EMBL" id="EDX13817.1"/>
    </source>
</evidence>
<reference evidence="2 3" key="1">
    <citation type="journal article" date="2007" name="Nature">
        <title>Evolution of genes and genomes on the Drosophila phylogeny.</title>
        <authorList>
            <consortium name="Drosophila 12 Genomes Consortium"/>
            <person name="Clark A.G."/>
            <person name="Eisen M.B."/>
            <person name="Smith D.R."/>
            <person name="Bergman C.M."/>
            <person name="Oliver B."/>
            <person name="Markow T.A."/>
            <person name="Kaufman T.C."/>
            <person name="Kellis M."/>
            <person name="Gelbart W."/>
            <person name="Iyer V.N."/>
            <person name="Pollard D.A."/>
            <person name="Sackton T.B."/>
            <person name="Larracuente A.M."/>
            <person name="Singh N.D."/>
            <person name="Abad J.P."/>
            <person name="Abt D.N."/>
            <person name="Adryan B."/>
            <person name="Aguade M."/>
            <person name="Akashi H."/>
            <person name="Anderson W.W."/>
            <person name="Aquadro C.F."/>
            <person name="Ardell D.H."/>
            <person name="Arguello R."/>
            <person name="Artieri C.G."/>
            <person name="Barbash D.A."/>
            <person name="Barker D."/>
            <person name="Barsanti P."/>
            <person name="Batterham P."/>
            <person name="Batzoglou S."/>
            <person name="Begun D."/>
            <person name="Bhutkar A."/>
            <person name="Blanco E."/>
            <person name="Bosak S.A."/>
            <person name="Bradley R.K."/>
            <person name="Brand A.D."/>
            <person name="Brent M.R."/>
            <person name="Brooks A.N."/>
            <person name="Brown R.H."/>
            <person name="Butlin R.K."/>
            <person name="Caggese C."/>
            <person name="Calvi B.R."/>
            <person name="Bernardo de Carvalho A."/>
            <person name="Caspi A."/>
            <person name="Castrezana S."/>
            <person name="Celniker S.E."/>
            <person name="Chang J.L."/>
            <person name="Chapple C."/>
            <person name="Chatterji S."/>
            <person name="Chinwalla A."/>
            <person name="Civetta A."/>
            <person name="Clifton S.W."/>
            <person name="Comeron J.M."/>
            <person name="Costello J.C."/>
            <person name="Coyne J.A."/>
            <person name="Daub J."/>
            <person name="David R.G."/>
            <person name="Delcher A.L."/>
            <person name="Delehaunty K."/>
            <person name="Do C.B."/>
            <person name="Ebling H."/>
            <person name="Edwards K."/>
            <person name="Eickbush T."/>
            <person name="Evans J.D."/>
            <person name="Filipski A."/>
            <person name="Findeiss S."/>
            <person name="Freyhult E."/>
            <person name="Fulton L."/>
            <person name="Fulton R."/>
            <person name="Garcia A.C."/>
            <person name="Gardiner A."/>
            <person name="Garfield D.A."/>
            <person name="Garvin B.E."/>
            <person name="Gibson G."/>
            <person name="Gilbert D."/>
            <person name="Gnerre S."/>
            <person name="Godfrey J."/>
            <person name="Good R."/>
            <person name="Gotea V."/>
            <person name="Gravely B."/>
            <person name="Greenberg A.J."/>
            <person name="Griffiths-Jones S."/>
            <person name="Gross S."/>
            <person name="Guigo R."/>
            <person name="Gustafson E.A."/>
            <person name="Haerty W."/>
            <person name="Hahn M.W."/>
            <person name="Halligan D.L."/>
            <person name="Halpern A.L."/>
            <person name="Halter G.M."/>
            <person name="Han M.V."/>
            <person name="Heger A."/>
            <person name="Hillier L."/>
            <person name="Hinrichs A.S."/>
            <person name="Holmes I."/>
            <person name="Hoskins R.A."/>
            <person name="Hubisz M.J."/>
            <person name="Hultmark D."/>
            <person name="Huntley M.A."/>
            <person name="Jaffe D.B."/>
            <person name="Jagadeeshan S."/>
            <person name="Jeck W.R."/>
            <person name="Johnson J."/>
            <person name="Jones C.D."/>
            <person name="Jordan W.C."/>
            <person name="Karpen G.H."/>
            <person name="Kataoka E."/>
            <person name="Keightley P.D."/>
            <person name="Kheradpour P."/>
            <person name="Kirkness E.F."/>
            <person name="Koerich L.B."/>
            <person name="Kristiansen K."/>
            <person name="Kudrna D."/>
            <person name="Kulathinal R.J."/>
            <person name="Kumar S."/>
            <person name="Kwok R."/>
            <person name="Lander E."/>
            <person name="Langley C.H."/>
            <person name="Lapoint R."/>
            <person name="Lazzaro B.P."/>
            <person name="Lee S.J."/>
            <person name="Levesque L."/>
            <person name="Li R."/>
            <person name="Lin C.F."/>
            <person name="Lin M.F."/>
            <person name="Lindblad-Toh K."/>
            <person name="Llopart A."/>
            <person name="Long M."/>
            <person name="Low L."/>
            <person name="Lozovsky E."/>
            <person name="Lu J."/>
            <person name="Luo M."/>
            <person name="Machado C.A."/>
            <person name="Makalowski W."/>
            <person name="Marzo M."/>
            <person name="Matsuda M."/>
            <person name="Matzkin L."/>
            <person name="McAllister B."/>
            <person name="McBride C.S."/>
            <person name="McKernan B."/>
            <person name="McKernan K."/>
            <person name="Mendez-Lago M."/>
            <person name="Minx P."/>
            <person name="Mollenhauer M.U."/>
            <person name="Montooth K."/>
            <person name="Mount S.M."/>
            <person name="Mu X."/>
            <person name="Myers E."/>
            <person name="Negre B."/>
            <person name="Newfeld S."/>
            <person name="Nielsen R."/>
            <person name="Noor M.A."/>
            <person name="O'Grady P."/>
            <person name="Pachter L."/>
            <person name="Papaceit M."/>
            <person name="Parisi M.J."/>
            <person name="Parisi M."/>
            <person name="Parts L."/>
            <person name="Pedersen J.S."/>
            <person name="Pesole G."/>
            <person name="Phillippy A.M."/>
            <person name="Ponting C.P."/>
            <person name="Pop M."/>
            <person name="Porcelli D."/>
            <person name="Powell J.R."/>
            <person name="Prohaska S."/>
            <person name="Pruitt K."/>
            <person name="Puig M."/>
            <person name="Quesneville H."/>
            <person name="Ram K.R."/>
            <person name="Rand D."/>
            <person name="Rasmussen M.D."/>
            <person name="Reed L.K."/>
            <person name="Reenan R."/>
            <person name="Reily A."/>
            <person name="Remington K.A."/>
            <person name="Rieger T.T."/>
            <person name="Ritchie M.G."/>
            <person name="Robin C."/>
            <person name="Rogers Y.H."/>
            <person name="Rohde C."/>
            <person name="Rozas J."/>
            <person name="Rubenfield M.J."/>
            <person name="Ruiz A."/>
            <person name="Russo S."/>
            <person name="Salzberg S.L."/>
            <person name="Sanchez-Gracia A."/>
            <person name="Saranga D.J."/>
            <person name="Sato H."/>
            <person name="Schaeffer S.W."/>
            <person name="Schatz M.C."/>
            <person name="Schlenke T."/>
            <person name="Schwartz R."/>
            <person name="Segarra C."/>
            <person name="Singh R.S."/>
            <person name="Sirot L."/>
            <person name="Sirota M."/>
            <person name="Sisneros N.B."/>
            <person name="Smith C.D."/>
            <person name="Smith T.F."/>
            <person name="Spieth J."/>
            <person name="Stage D.E."/>
            <person name="Stark A."/>
            <person name="Stephan W."/>
            <person name="Strausberg R.L."/>
            <person name="Strempel S."/>
            <person name="Sturgill D."/>
            <person name="Sutton G."/>
            <person name="Sutton G.G."/>
            <person name="Tao W."/>
            <person name="Teichmann S."/>
            <person name="Tobari Y.N."/>
            <person name="Tomimura Y."/>
            <person name="Tsolas J.M."/>
            <person name="Valente V.L."/>
            <person name="Venter E."/>
            <person name="Venter J.C."/>
            <person name="Vicario S."/>
            <person name="Vieira F.G."/>
            <person name="Vilella A.J."/>
            <person name="Villasante A."/>
            <person name="Walenz B."/>
            <person name="Wang J."/>
            <person name="Wasserman M."/>
            <person name="Watts T."/>
            <person name="Wilson D."/>
            <person name="Wilson R.K."/>
            <person name="Wing R.A."/>
            <person name="Wolfner M.F."/>
            <person name="Wong A."/>
            <person name="Wong G.K."/>
            <person name="Wu C.I."/>
            <person name="Wu G."/>
            <person name="Yamamoto D."/>
            <person name="Yang H.P."/>
            <person name="Yang S.P."/>
            <person name="Yorke J.A."/>
            <person name="Yoshida K."/>
            <person name="Zdobnov E."/>
            <person name="Zhang P."/>
            <person name="Zhang Y."/>
            <person name="Zimin A.V."/>
            <person name="Baldwin J."/>
            <person name="Abdouelleil A."/>
            <person name="Abdulkadir J."/>
            <person name="Abebe A."/>
            <person name="Abera B."/>
            <person name="Abreu J."/>
            <person name="Acer S.C."/>
            <person name="Aftuck L."/>
            <person name="Alexander A."/>
            <person name="An P."/>
            <person name="Anderson E."/>
            <person name="Anderson S."/>
            <person name="Arachi H."/>
            <person name="Azer M."/>
            <person name="Bachantsang P."/>
            <person name="Barry A."/>
            <person name="Bayul T."/>
            <person name="Berlin A."/>
            <person name="Bessette D."/>
            <person name="Bloom T."/>
            <person name="Blye J."/>
            <person name="Boguslavskiy L."/>
            <person name="Bonnet C."/>
            <person name="Boukhgalter B."/>
            <person name="Bourzgui I."/>
            <person name="Brown A."/>
            <person name="Cahill P."/>
            <person name="Channer S."/>
            <person name="Cheshatsang Y."/>
            <person name="Chuda L."/>
            <person name="Citroen M."/>
            <person name="Collymore A."/>
            <person name="Cooke P."/>
            <person name="Costello M."/>
            <person name="D'Aco K."/>
            <person name="Daza R."/>
            <person name="De Haan G."/>
            <person name="DeGray S."/>
            <person name="DeMaso C."/>
            <person name="Dhargay N."/>
            <person name="Dooley K."/>
            <person name="Dooley E."/>
            <person name="Doricent M."/>
            <person name="Dorje P."/>
            <person name="Dorjee K."/>
            <person name="Dupes A."/>
            <person name="Elong R."/>
            <person name="Falk J."/>
            <person name="Farina A."/>
            <person name="Faro S."/>
            <person name="Ferguson D."/>
            <person name="Fisher S."/>
            <person name="Foley C.D."/>
            <person name="Franke A."/>
            <person name="Friedrich D."/>
            <person name="Gadbois L."/>
            <person name="Gearin G."/>
            <person name="Gearin C.R."/>
            <person name="Giannoukos G."/>
            <person name="Goode T."/>
            <person name="Graham J."/>
            <person name="Grandbois E."/>
            <person name="Grewal S."/>
            <person name="Gyaltsen K."/>
            <person name="Hafez N."/>
            <person name="Hagos B."/>
            <person name="Hall J."/>
            <person name="Henson C."/>
            <person name="Hollinger A."/>
            <person name="Honan T."/>
            <person name="Huard M.D."/>
            <person name="Hughes L."/>
            <person name="Hurhula B."/>
            <person name="Husby M.E."/>
            <person name="Kamat A."/>
            <person name="Kanga B."/>
            <person name="Kashin S."/>
            <person name="Khazanovich D."/>
            <person name="Kisner P."/>
            <person name="Lance K."/>
            <person name="Lara M."/>
            <person name="Lee W."/>
            <person name="Lennon N."/>
            <person name="Letendre F."/>
            <person name="LeVine R."/>
            <person name="Lipovsky A."/>
            <person name="Liu X."/>
            <person name="Liu J."/>
            <person name="Liu S."/>
            <person name="Lokyitsang T."/>
            <person name="Lokyitsang Y."/>
            <person name="Lubonja R."/>
            <person name="Lui A."/>
            <person name="MacDonald P."/>
            <person name="Magnisalis V."/>
            <person name="Maru K."/>
            <person name="Matthews C."/>
            <person name="McCusker W."/>
            <person name="McDonough S."/>
            <person name="Mehta T."/>
            <person name="Meldrim J."/>
            <person name="Meneus L."/>
            <person name="Mihai O."/>
            <person name="Mihalev A."/>
            <person name="Mihova T."/>
            <person name="Mittelman R."/>
            <person name="Mlenga V."/>
            <person name="Montmayeur A."/>
            <person name="Mulrain L."/>
            <person name="Navidi A."/>
            <person name="Naylor J."/>
            <person name="Negash T."/>
            <person name="Nguyen T."/>
            <person name="Nguyen N."/>
            <person name="Nicol R."/>
            <person name="Norbu C."/>
            <person name="Norbu N."/>
            <person name="Novod N."/>
            <person name="O'Neill B."/>
            <person name="Osman S."/>
            <person name="Markiewicz E."/>
            <person name="Oyono O.L."/>
            <person name="Patti C."/>
            <person name="Phunkhang P."/>
            <person name="Pierre F."/>
            <person name="Priest M."/>
            <person name="Raghuraman S."/>
            <person name="Rege F."/>
            <person name="Reyes R."/>
            <person name="Rise C."/>
            <person name="Rogov P."/>
            <person name="Ross K."/>
            <person name="Ryan E."/>
            <person name="Settipalli S."/>
            <person name="Shea T."/>
            <person name="Sherpa N."/>
            <person name="Shi L."/>
            <person name="Shih D."/>
            <person name="Sparrow T."/>
            <person name="Spaulding J."/>
            <person name="Stalker J."/>
            <person name="Stange-Thomann N."/>
            <person name="Stavropoulos S."/>
            <person name="Stone C."/>
            <person name="Strader C."/>
            <person name="Tesfaye S."/>
            <person name="Thomson T."/>
            <person name="Thoulutsang Y."/>
            <person name="Thoulutsang D."/>
            <person name="Topham K."/>
            <person name="Topping I."/>
            <person name="Tsamla T."/>
            <person name="Vassiliev H."/>
            <person name="Vo A."/>
            <person name="Wangchuk T."/>
            <person name="Wangdi T."/>
            <person name="Weiand M."/>
            <person name="Wilkinson J."/>
            <person name="Wilson A."/>
            <person name="Yadav S."/>
            <person name="Young G."/>
            <person name="Yu Q."/>
            <person name="Zembek L."/>
            <person name="Zhong D."/>
            <person name="Zimmer A."/>
            <person name="Zwirko Z."/>
            <person name="Jaffe D.B."/>
            <person name="Alvarez P."/>
            <person name="Brockman W."/>
            <person name="Butler J."/>
            <person name="Chin C."/>
            <person name="Gnerre S."/>
            <person name="Grabherr M."/>
            <person name="Kleber M."/>
            <person name="Mauceli E."/>
            <person name="MacCallum I."/>
        </authorList>
    </citation>
    <scope>NUCLEOTIDE SEQUENCE [LARGE SCALE GENOMIC DNA]</scope>
    <source>
        <strain evidence="3">white501</strain>
    </source>
</reference>
<dbReference type="EMBL" id="CM000364">
    <property type="protein sequence ID" value="EDX13817.1"/>
    <property type="molecule type" value="Genomic_DNA"/>
</dbReference>
<proteinExistence type="predicted"/>
<dbReference type="AlphaFoldDB" id="B4QZ81"/>
<keyword evidence="3" id="KW-1185">Reference proteome</keyword>
<dbReference type="OMA" id="CRILWLA"/>
<organism evidence="2 3">
    <name type="scientific">Drosophila simulans</name>
    <name type="common">Fruit fly</name>
    <dbReference type="NCBI Taxonomy" id="7240"/>
    <lineage>
        <taxon>Eukaryota</taxon>
        <taxon>Metazoa</taxon>
        <taxon>Ecdysozoa</taxon>
        <taxon>Arthropoda</taxon>
        <taxon>Hexapoda</taxon>
        <taxon>Insecta</taxon>
        <taxon>Pterygota</taxon>
        <taxon>Neoptera</taxon>
        <taxon>Endopterygota</taxon>
        <taxon>Diptera</taxon>
        <taxon>Brachycera</taxon>
        <taxon>Muscomorpha</taxon>
        <taxon>Ephydroidea</taxon>
        <taxon>Drosophilidae</taxon>
        <taxon>Drosophila</taxon>
        <taxon>Sophophora</taxon>
    </lineage>
</organism>